<keyword evidence="2" id="KW-0150">Chloroplast</keyword>
<organism evidence="4">
    <name type="scientific">Neogoniolithon spectabile</name>
    <dbReference type="NCBI Taxonomy" id="231755"/>
    <lineage>
        <taxon>Eukaryota</taxon>
        <taxon>Rhodophyta</taxon>
        <taxon>Florideophyceae</taxon>
        <taxon>Corallinophycidae</taxon>
        <taxon>Corallinales</taxon>
        <taxon>Spongitidaceae</taxon>
        <taxon>Neogoniolithoideae</taxon>
        <taxon>Neogoniolithon</taxon>
    </lineage>
</organism>
<comment type="subcellular location">
    <subcellularLocation>
        <location evidence="1">Plastid</location>
        <location evidence="1">Chloroplast</location>
    </subcellularLocation>
</comment>
<evidence type="ECO:0000256" key="2">
    <source>
        <dbReference type="ARBA" id="ARBA00022528"/>
    </source>
</evidence>
<dbReference type="GO" id="GO:0009507">
    <property type="term" value="C:chloroplast"/>
    <property type="evidence" value="ECO:0007669"/>
    <property type="project" value="UniProtKB-SubCell"/>
</dbReference>
<dbReference type="Gene3D" id="3.40.1350.100">
    <property type="match status" value="1"/>
</dbReference>
<sequence length="444" mass="52524">MENIINYPHSHNISARKEIPNACKSQKSSLSLAYTIYDIQLNSQNNSLSDKLVRKNLWRSILNNLWYQRLFLSKQNRLTGRYYDQNYDPYLSSSKAQYKNIMSELSTILKKSMVCTCSNPNTSRQVDSASLQVEYMWPRSLYSNLINPARVYSERLRAYLLELSKRTNKNLSLDNIPLYVVSNNFGKMVVSEQPSYIKSNVLPNFYRVNTQYMDQAWFFVNFDDACEYMNSILDKSLVTKRQVALKIFTSNLGAFYSLAQKYRNQIVFRVIPDLNELSLLMTRYKYDRYLEFHPLQRYSKMSFQGQPVYIVKIYDDRNERQYASMTSNRNDKELIPIFMSYNDARFEEKRWKTSDKVLGFKNRSKIVVYNLEKFLENLEKTEEKEGLSYTIIPPRSSYLHLKNLENQQLSISPWWVDFTSGISSISLWFKRIAWSLTSKHPINL</sequence>
<dbReference type="RefSeq" id="YP_009541897.1">
    <property type="nucleotide sequence ID" value="NC_039978.1"/>
</dbReference>
<reference evidence="4" key="1">
    <citation type="journal article" date="2018" name="Genome Biol. Evol.">
        <title>Mitochondrial and Plastid Genomes from Coralline Red Algae Provide Insights into the Incongruent Evolutionary Histories of Organelles.</title>
        <authorList>
            <person name="Lee J."/>
            <person name="Song H.J."/>
            <person name="In Park S."/>
            <person name="Lee Y.M."/>
            <person name="Jeong S.Y."/>
            <person name="Oh Cho T."/>
            <person name="Kim J.H."/>
            <person name="Choi H.G."/>
            <person name="Choi C.G."/>
            <person name="Nelson W.A."/>
            <person name="Fredericq S."/>
            <person name="Bhattacharya D."/>
            <person name="Su Yoon H."/>
        </authorList>
    </citation>
    <scope>NUCLEOTIDE SEQUENCE</scope>
</reference>
<dbReference type="EMBL" id="MH281628">
    <property type="protein sequence ID" value="AYR06106.1"/>
    <property type="molecule type" value="Genomic_DNA"/>
</dbReference>
<protein>
    <submittedName>
        <fullName evidence="4">Uncharacterized protein</fullName>
    </submittedName>
</protein>
<dbReference type="GO" id="GO:0015031">
    <property type="term" value="P:protein transport"/>
    <property type="evidence" value="ECO:0007669"/>
    <property type="project" value="InterPro"/>
</dbReference>
<evidence type="ECO:0000256" key="3">
    <source>
        <dbReference type="ARBA" id="ARBA00022640"/>
    </source>
</evidence>
<dbReference type="PANTHER" id="PTHR33926:SF4">
    <property type="entry name" value="PROTEIN TIC 22, CHLOROPLASTIC"/>
    <property type="match status" value="1"/>
</dbReference>
<dbReference type="AlphaFoldDB" id="A0A3G3MGZ5"/>
<dbReference type="PANTHER" id="PTHR33926">
    <property type="entry name" value="PROTEIN TIC 22, CHLOROPLASTIC"/>
    <property type="match status" value="1"/>
</dbReference>
<keyword evidence="3 4" id="KW-0934">Plastid</keyword>
<proteinExistence type="predicted"/>
<gene>
    <name evidence="4" type="primary">ycf80</name>
</gene>
<accession>A0A3G3MGZ5</accession>
<dbReference type="InterPro" id="IPR007378">
    <property type="entry name" value="Tic22-like"/>
</dbReference>
<evidence type="ECO:0000256" key="1">
    <source>
        <dbReference type="ARBA" id="ARBA00004229"/>
    </source>
</evidence>
<geneLocation type="plastid" evidence="4"/>
<name>A0A3G3MGZ5_9FLOR</name>
<dbReference type="GeneID" id="38463672"/>
<evidence type="ECO:0000313" key="4">
    <source>
        <dbReference type="EMBL" id="AYR06106.1"/>
    </source>
</evidence>